<keyword evidence="7" id="KW-1185">Reference proteome</keyword>
<dbReference type="Pfam" id="PF18348">
    <property type="entry name" value="SH3_16"/>
    <property type="match status" value="1"/>
</dbReference>
<gene>
    <name evidence="6" type="ORF">GGR27_000104</name>
</gene>
<comment type="similarity">
    <text evidence="1">Belongs to the peptidase C40 family.</text>
</comment>
<dbReference type="RefSeq" id="WP_168035444.1">
    <property type="nucleotide sequence ID" value="NZ_JAATJH010000001.1"/>
</dbReference>
<evidence type="ECO:0000256" key="4">
    <source>
        <dbReference type="ARBA" id="ARBA00022807"/>
    </source>
</evidence>
<dbReference type="PROSITE" id="PS51935">
    <property type="entry name" value="NLPC_P60"/>
    <property type="match status" value="1"/>
</dbReference>
<dbReference type="Pfam" id="PF00877">
    <property type="entry name" value="NLPC_P60"/>
    <property type="match status" value="1"/>
</dbReference>
<sequence length="285" mass="31920">MTHFAIGRYAAAAIRARPRVDGELVSQILFGEPVIVLQDGKQFCRVRCGDDDFEGFVRADQLLSVDERTYLAQVDDPAFNLDLFSVIMSERAGIPITFGARLTGFDGLRLNHGGTPFNYTGQAALGQDLRTDAELLVRLARKWLFVPGQRRGRTPTGVDATSLVQLVCRVIGLRLPRTAPAMAKEGRSVDFMEQAQLADLAFFDNRKGEIDHVGILFPDSTILHVHDRVRIDAVDHFGIFNYESGRYTHRLRILKRLLPNDEKPGILRTKQERVADAAANQMLIF</sequence>
<dbReference type="SUPFAM" id="SSF54001">
    <property type="entry name" value="Cysteine proteinases"/>
    <property type="match status" value="1"/>
</dbReference>
<evidence type="ECO:0000259" key="5">
    <source>
        <dbReference type="PROSITE" id="PS51935"/>
    </source>
</evidence>
<evidence type="ECO:0000256" key="2">
    <source>
        <dbReference type="ARBA" id="ARBA00022670"/>
    </source>
</evidence>
<proteinExistence type="inferred from homology"/>
<protein>
    <recommendedName>
        <fullName evidence="5">NlpC/P60 domain-containing protein</fullName>
    </recommendedName>
</protein>
<evidence type="ECO:0000256" key="3">
    <source>
        <dbReference type="ARBA" id="ARBA00022801"/>
    </source>
</evidence>
<name>A0ABX0X5Z4_9BACT</name>
<dbReference type="Gene3D" id="3.90.1720.10">
    <property type="entry name" value="endopeptidase domain like (from Nostoc punctiforme)"/>
    <property type="match status" value="1"/>
</dbReference>
<dbReference type="EMBL" id="JAATJH010000001">
    <property type="protein sequence ID" value="NJC24623.1"/>
    <property type="molecule type" value="Genomic_DNA"/>
</dbReference>
<evidence type="ECO:0000256" key="1">
    <source>
        <dbReference type="ARBA" id="ARBA00007074"/>
    </source>
</evidence>
<dbReference type="PANTHER" id="PTHR47053">
    <property type="entry name" value="MUREIN DD-ENDOPEPTIDASE MEPH-RELATED"/>
    <property type="match status" value="1"/>
</dbReference>
<dbReference type="InterPro" id="IPR038765">
    <property type="entry name" value="Papain-like_cys_pep_sf"/>
</dbReference>
<organism evidence="6 7">
    <name type="scientific">Neolewinella antarctica</name>
    <dbReference type="NCBI Taxonomy" id="442734"/>
    <lineage>
        <taxon>Bacteria</taxon>
        <taxon>Pseudomonadati</taxon>
        <taxon>Bacteroidota</taxon>
        <taxon>Saprospiria</taxon>
        <taxon>Saprospirales</taxon>
        <taxon>Lewinellaceae</taxon>
        <taxon>Neolewinella</taxon>
    </lineage>
</organism>
<reference evidence="6 7" key="1">
    <citation type="submission" date="2020-03" db="EMBL/GenBank/DDBJ databases">
        <title>Genomic Encyclopedia of Type Strains, Phase IV (KMG-IV): sequencing the most valuable type-strain genomes for metagenomic binning, comparative biology and taxonomic classification.</title>
        <authorList>
            <person name="Goeker M."/>
        </authorList>
    </citation>
    <scope>NUCLEOTIDE SEQUENCE [LARGE SCALE GENOMIC DNA]</scope>
    <source>
        <strain evidence="6 7">DSM 105096</strain>
    </source>
</reference>
<keyword evidence="2" id="KW-0645">Protease</keyword>
<dbReference type="PANTHER" id="PTHR47053:SF1">
    <property type="entry name" value="MUREIN DD-ENDOPEPTIDASE MEPH-RELATED"/>
    <property type="match status" value="1"/>
</dbReference>
<evidence type="ECO:0000313" key="6">
    <source>
        <dbReference type="EMBL" id="NJC24623.1"/>
    </source>
</evidence>
<accession>A0ABX0X5Z4</accession>
<feature type="domain" description="NlpC/P60" evidence="5">
    <location>
        <begin position="130"/>
        <end position="254"/>
    </location>
</feature>
<dbReference type="InterPro" id="IPR051202">
    <property type="entry name" value="Peptidase_C40"/>
</dbReference>
<keyword evidence="3" id="KW-0378">Hydrolase</keyword>
<dbReference type="Proteomes" id="UP000770785">
    <property type="component" value="Unassembled WGS sequence"/>
</dbReference>
<dbReference type="InterPro" id="IPR000064">
    <property type="entry name" value="NLP_P60_dom"/>
</dbReference>
<keyword evidence="4" id="KW-0788">Thiol protease</keyword>
<comment type="caution">
    <text evidence="6">The sequence shown here is derived from an EMBL/GenBank/DDBJ whole genome shotgun (WGS) entry which is preliminary data.</text>
</comment>
<evidence type="ECO:0000313" key="7">
    <source>
        <dbReference type="Proteomes" id="UP000770785"/>
    </source>
</evidence>
<dbReference type="InterPro" id="IPR041382">
    <property type="entry name" value="SH3_16"/>
</dbReference>